<evidence type="ECO:0000256" key="1">
    <source>
        <dbReference type="SAM" id="Phobius"/>
    </source>
</evidence>
<feature type="transmembrane region" description="Helical" evidence="1">
    <location>
        <begin position="36"/>
        <end position="56"/>
    </location>
</feature>
<keyword evidence="1" id="KW-0812">Transmembrane</keyword>
<evidence type="ECO:0008006" key="4">
    <source>
        <dbReference type="Google" id="ProtNLM"/>
    </source>
</evidence>
<dbReference type="Proteomes" id="UP000031327">
    <property type="component" value="Unassembled WGS sequence"/>
</dbReference>
<evidence type="ECO:0000313" key="3">
    <source>
        <dbReference type="Proteomes" id="UP000031327"/>
    </source>
</evidence>
<dbReference type="AlphaFoldDB" id="A0A0C1QQ51"/>
<comment type="caution">
    <text evidence="2">The sequence shown here is derived from an EMBL/GenBank/DDBJ whole genome shotgun (WGS) entry which is preliminary data.</text>
</comment>
<gene>
    <name evidence="2" type="ORF">JF50_08100</name>
</gene>
<dbReference type="OrthoDB" id="6315306at2"/>
<dbReference type="EMBL" id="JWIC01000005">
    <property type="protein sequence ID" value="KID57187.1"/>
    <property type="molecule type" value="Genomic_DNA"/>
</dbReference>
<feature type="transmembrane region" description="Helical" evidence="1">
    <location>
        <begin position="63"/>
        <end position="82"/>
    </location>
</feature>
<keyword evidence="1" id="KW-0472">Membrane</keyword>
<protein>
    <recommendedName>
        <fullName evidence="4">Inner membrane protein</fullName>
    </recommendedName>
</protein>
<organism evidence="2 3">
    <name type="scientific">Pseudoalteromonas luteoviolacea</name>
    <dbReference type="NCBI Taxonomy" id="43657"/>
    <lineage>
        <taxon>Bacteria</taxon>
        <taxon>Pseudomonadati</taxon>
        <taxon>Pseudomonadota</taxon>
        <taxon>Gammaproteobacteria</taxon>
        <taxon>Alteromonadales</taxon>
        <taxon>Pseudoalteromonadaceae</taxon>
        <taxon>Pseudoalteromonas</taxon>
    </lineage>
</organism>
<feature type="transmembrane region" description="Helical" evidence="1">
    <location>
        <begin position="94"/>
        <end position="116"/>
    </location>
</feature>
<proteinExistence type="predicted"/>
<keyword evidence="1" id="KW-1133">Transmembrane helix</keyword>
<dbReference type="PROSITE" id="PS51257">
    <property type="entry name" value="PROKAR_LIPOPROTEIN"/>
    <property type="match status" value="1"/>
</dbReference>
<dbReference type="RefSeq" id="WP_039608963.1">
    <property type="nucleotide sequence ID" value="NZ_JWIC01000005.1"/>
</dbReference>
<evidence type="ECO:0000313" key="2">
    <source>
        <dbReference type="EMBL" id="KID57187.1"/>
    </source>
</evidence>
<name>A0A0C1QQ51_9GAMM</name>
<accession>A0A0C1QQ51</accession>
<reference evidence="2 3" key="1">
    <citation type="submission" date="2014-12" db="EMBL/GenBank/DDBJ databases">
        <title>Draft Genome Sequence of Pseudoalteromonas luteoviolacea HI1.</title>
        <authorList>
            <person name="Asahina A.Y."/>
            <person name="Hadfield M.G."/>
        </authorList>
    </citation>
    <scope>NUCLEOTIDE SEQUENCE [LARGE SCALE GENOMIC DNA]</scope>
    <source>
        <strain evidence="2 3">HI1</strain>
    </source>
</reference>
<feature type="transmembrane region" description="Helical" evidence="1">
    <location>
        <begin position="12"/>
        <end position="30"/>
    </location>
</feature>
<sequence>MGDLFLKRRENWWVWITWGGVGCIICHYLLSYVSNAWLSLTSPVLLLVLLTAWMNFNKRFDFFAALKIFMVVASISVIPLLAQKISSWEKMIHIAVDSSAVLLCIIIVSVVCAFLARRPKQYY</sequence>